<comment type="subcellular location">
    <subcellularLocation>
        <location evidence="1">Cell membrane</location>
        <topology evidence="1">Multi-pass membrane protein</topology>
    </subcellularLocation>
</comment>
<dbReference type="Pfam" id="PF00211">
    <property type="entry name" value="Guanylate_cyc"/>
    <property type="match status" value="1"/>
</dbReference>
<dbReference type="PROSITE" id="PS50125">
    <property type="entry name" value="GUANYLATE_CYCLASE_2"/>
    <property type="match status" value="1"/>
</dbReference>
<keyword evidence="8" id="KW-0808">Transferase</keyword>
<keyword evidence="9" id="KW-1185">Reference proteome</keyword>
<evidence type="ECO:0000256" key="1">
    <source>
        <dbReference type="ARBA" id="ARBA00004651"/>
    </source>
</evidence>
<keyword evidence="4 6" id="KW-1133">Transmembrane helix</keyword>
<feature type="transmembrane region" description="Helical" evidence="6">
    <location>
        <begin position="25"/>
        <end position="47"/>
    </location>
</feature>
<evidence type="ECO:0000256" key="6">
    <source>
        <dbReference type="SAM" id="Phobius"/>
    </source>
</evidence>
<keyword evidence="2" id="KW-1003">Cell membrane</keyword>
<dbReference type="GO" id="GO:0016301">
    <property type="term" value="F:kinase activity"/>
    <property type="evidence" value="ECO:0007669"/>
    <property type="project" value="UniProtKB-KW"/>
</dbReference>
<evidence type="ECO:0000256" key="2">
    <source>
        <dbReference type="ARBA" id="ARBA00022475"/>
    </source>
</evidence>
<dbReference type="SUPFAM" id="SSF55781">
    <property type="entry name" value="GAF domain-like"/>
    <property type="match status" value="1"/>
</dbReference>
<comment type="caution">
    <text evidence="8">The sequence shown here is derived from an EMBL/GenBank/DDBJ whole genome shotgun (WGS) entry which is preliminary data.</text>
</comment>
<evidence type="ECO:0000313" key="8">
    <source>
        <dbReference type="EMBL" id="GBQ84581.1"/>
    </source>
</evidence>
<dbReference type="InterPro" id="IPR033479">
    <property type="entry name" value="dCache_1"/>
</dbReference>
<evidence type="ECO:0000256" key="5">
    <source>
        <dbReference type="ARBA" id="ARBA00023136"/>
    </source>
</evidence>
<dbReference type="Gene3D" id="3.30.70.1230">
    <property type="entry name" value="Nucleotide cyclase"/>
    <property type="match status" value="1"/>
</dbReference>
<organism evidence="8 9">
    <name type="scientific">Asaia krungthepensis NRIC 0535</name>
    <dbReference type="NCBI Taxonomy" id="1307925"/>
    <lineage>
        <taxon>Bacteria</taxon>
        <taxon>Pseudomonadati</taxon>
        <taxon>Pseudomonadota</taxon>
        <taxon>Alphaproteobacteria</taxon>
        <taxon>Acetobacterales</taxon>
        <taxon>Acetobacteraceae</taxon>
        <taxon>Asaia</taxon>
    </lineage>
</organism>
<accession>A0ABQ0PY97</accession>
<keyword evidence="3 6" id="KW-0812">Transmembrane</keyword>
<dbReference type="Gene3D" id="3.30.450.20">
    <property type="entry name" value="PAS domain"/>
    <property type="match status" value="1"/>
</dbReference>
<evidence type="ECO:0000256" key="4">
    <source>
        <dbReference type="ARBA" id="ARBA00022989"/>
    </source>
</evidence>
<name>A0ABQ0PY97_9PROT</name>
<dbReference type="EMBL" id="BAPV01000004">
    <property type="protein sequence ID" value="GBQ84581.1"/>
    <property type="molecule type" value="Genomic_DNA"/>
</dbReference>
<proteinExistence type="predicted"/>
<dbReference type="InterPro" id="IPR001054">
    <property type="entry name" value="A/G_cyclase"/>
</dbReference>
<feature type="domain" description="Guanylate cyclase" evidence="7">
    <location>
        <begin position="593"/>
        <end position="721"/>
    </location>
</feature>
<dbReference type="SUPFAM" id="SSF103190">
    <property type="entry name" value="Sensory domain-like"/>
    <property type="match status" value="1"/>
</dbReference>
<dbReference type="SUPFAM" id="SSF55073">
    <property type="entry name" value="Nucleotide cyclase"/>
    <property type="match status" value="1"/>
</dbReference>
<feature type="transmembrane region" description="Helical" evidence="6">
    <location>
        <begin position="350"/>
        <end position="368"/>
    </location>
</feature>
<protein>
    <submittedName>
        <fullName evidence="8">Two component hybrid sensor histidine kinase and regulator</fullName>
    </submittedName>
</protein>
<dbReference type="InterPro" id="IPR029787">
    <property type="entry name" value="Nucleotide_cyclase"/>
</dbReference>
<evidence type="ECO:0000256" key="3">
    <source>
        <dbReference type="ARBA" id="ARBA00022692"/>
    </source>
</evidence>
<evidence type="ECO:0000259" key="7">
    <source>
        <dbReference type="PROSITE" id="PS50125"/>
    </source>
</evidence>
<dbReference type="Proteomes" id="UP001062776">
    <property type="component" value="Unassembled WGS sequence"/>
</dbReference>
<dbReference type="Pfam" id="PF02743">
    <property type="entry name" value="dCache_1"/>
    <property type="match status" value="1"/>
</dbReference>
<reference evidence="8" key="1">
    <citation type="submission" date="2013-04" db="EMBL/GenBank/DDBJ databases">
        <title>The genome sequencing project of 58 acetic acid bacteria.</title>
        <authorList>
            <person name="Okamoto-Kainuma A."/>
            <person name="Ishikawa M."/>
            <person name="Umino S."/>
            <person name="Koizumi Y."/>
            <person name="Shiwa Y."/>
            <person name="Yoshikawa H."/>
            <person name="Matsutani M."/>
            <person name="Matsushita K."/>
        </authorList>
    </citation>
    <scope>NUCLEOTIDE SEQUENCE</scope>
    <source>
        <strain evidence="8">NRIC 0535</strain>
    </source>
</reference>
<dbReference type="InterPro" id="IPR029016">
    <property type="entry name" value="GAF-like_dom_sf"/>
</dbReference>
<sequence length="769" mass="84592">MLPVSEIIDPADPEAELRKRRLVELVAPIFGVVLVIVVIVAVTLHSYHKTRNGVIALSQDLLSEEQKNITQEVSDYLAPAPATAIVARDLLTDPVTDDPPTVFLAYGASMLRNVHQVESFYLADDRGSFWFIDRSPTDIADGMEWVHLIRDKNVFRHWYYDKSGKLVRTVDTPGQNYDPRNRPWYKGAFEHPDLNWSDPYPTVATEELIVTAASMLHTSDGHKAVFAINISLNRLTDFLAAIKIGKSGMAVVVDKNGRMVAGSHLLDVARKANWKFDSMLLDPQTQPVFTRALALYHIYGAGVHLIKARDKQYVTIMASLHKIRPGWILMLNAPEDDFAAFAAAAGRQGFLFSMVIVVLAALLAGFLVRQNRRTERLQRQIGFERAQVRAESVALNAMAGTPDLLDPDHDAPLLTQRLTELAKARRVSLWRSVGDDQRLLCEDSYDRSTDAHSAGMELSHSDLSTFFGLLMSGDVIESDSAATQEGLRTFQRMVMTQINSRSVYIQPILARGSVIGMLVLEDAIRPRGVSHIIAIVAEIAAVRFAAMRADESRAERPEPTQSGDHNAVSTRLGEGFLASPRAEGTPDLAPGQYSQVAVATILFMDTSSNTSVDLLPVVQSLVRKFQEVMRHEALFSAQILGNRLVLIGGCTQEPDPDAARRVANAILALREIALITLADAELTPSFRIGLDVGPAFGAILGDDPGIFNVWGEAVQTSELLAISAPDSGTIQVSETAHALLRENYLFRPRGMFYLPAVGITNTYVLAAKR</sequence>
<keyword evidence="5 6" id="KW-0472">Membrane</keyword>
<gene>
    <name evidence="8" type="ORF">AA0535_0533</name>
</gene>
<dbReference type="CDD" id="cd07302">
    <property type="entry name" value="CHD"/>
    <property type="match status" value="1"/>
</dbReference>
<dbReference type="InterPro" id="IPR029151">
    <property type="entry name" value="Sensor-like_sf"/>
</dbReference>
<evidence type="ECO:0000313" key="9">
    <source>
        <dbReference type="Proteomes" id="UP001062776"/>
    </source>
</evidence>
<dbReference type="Gene3D" id="3.30.450.40">
    <property type="match status" value="1"/>
</dbReference>
<keyword evidence="8" id="KW-0418">Kinase</keyword>